<comment type="similarity">
    <text evidence="3 8">Belongs to the peptidase S26 family.</text>
</comment>
<keyword evidence="6 7" id="KW-0378">Hydrolase</keyword>
<dbReference type="GO" id="GO:0009003">
    <property type="term" value="F:signal peptidase activity"/>
    <property type="evidence" value="ECO:0007669"/>
    <property type="project" value="UniProtKB-EC"/>
</dbReference>
<evidence type="ECO:0000256" key="6">
    <source>
        <dbReference type="ARBA" id="ARBA00022801"/>
    </source>
</evidence>
<comment type="catalytic activity">
    <reaction evidence="1 7">
        <text>Cleavage of hydrophobic, N-terminal signal or leader sequences from secreted and periplasmic proteins.</text>
        <dbReference type="EC" id="3.4.21.89"/>
    </reaction>
</comment>
<evidence type="ECO:0000313" key="12">
    <source>
        <dbReference type="Proteomes" id="UP001208017"/>
    </source>
</evidence>
<evidence type="ECO:0000256" key="8">
    <source>
        <dbReference type="RuleBase" id="RU362042"/>
    </source>
</evidence>
<keyword evidence="7" id="KW-0472">Membrane</keyword>
<evidence type="ECO:0000256" key="9">
    <source>
        <dbReference type="SAM" id="MobiDB-lite"/>
    </source>
</evidence>
<dbReference type="PROSITE" id="PS00760">
    <property type="entry name" value="SPASE_I_2"/>
    <property type="match status" value="1"/>
</dbReference>
<organism evidence="11 12">
    <name type="scientific">Tumebacillus lacus</name>
    <dbReference type="NCBI Taxonomy" id="2995335"/>
    <lineage>
        <taxon>Bacteria</taxon>
        <taxon>Bacillati</taxon>
        <taxon>Bacillota</taxon>
        <taxon>Bacilli</taxon>
        <taxon>Bacillales</taxon>
        <taxon>Alicyclobacillaceae</taxon>
        <taxon>Tumebacillus</taxon>
    </lineage>
</organism>
<protein>
    <recommendedName>
        <fullName evidence="4 7">Signal peptidase I</fullName>
        <ecNumber evidence="4 7">3.4.21.89</ecNumber>
    </recommendedName>
</protein>
<dbReference type="InterPro" id="IPR036286">
    <property type="entry name" value="LexA/Signal_pep-like_sf"/>
</dbReference>
<dbReference type="PANTHER" id="PTHR43390">
    <property type="entry name" value="SIGNAL PEPTIDASE I"/>
    <property type="match status" value="1"/>
</dbReference>
<evidence type="ECO:0000256" key="1">
    <source>
        <dbReference type="ARBA" id="ARBA00000677"/>
    </source>
</evidence>
<dbReference type="CDD" id="cd06530">
    <property type="entry name" value="S26_SPase_I"/>
    <property type="match status" value="1"/>
</dbReference>
<proteinExistence type="inferred from homology"/>
<evidence type="ECO:0000313" key="11">
    <source>
        <dbReference type="EMBL" id="MCX7568474.1"/>
    </source>
</evidence>
<dbReference type="InterPro" id="IPR019533">
    <property type="entry name" value="Peptidase_S26"/>
</dbReference>
<dbReference type="NCBIfam" id="TIGR02227">
    <property type="entry name" value="sigpep_I_bact"/>
    <property type="match status" value="1"/>
</dbReference>
<sequence>MNDQERQESQTEPNTVTTEETAAESTVGTITEEKTPGKKAKSAGSEAWEWVKSLLVALVLAFLIRQFLFAIFMVDGLSMYPTLDDKERLVVNKIVYELHNPEYNDILVFKYPADPTKDFIKRVIGLPGDKIEIHDYKVFRNGQELDEPFINEPTGTINGSYTVPEGTVFVMGDNRNASKDSRDASVGYVPFDNIIGRAEVVWWPIQNFRTP</sequence>
<dbReference type="EC" id="3.4.21.89" evidence="4 7"/>
<dbReference type="InterPro" id="IPR000223">
    <property type="entry name" value="Pept_S26A_signal_pept_1"/>
</dbReference>
<dbReference type="PANTHER" id="PTHR43390:SF1">
    <property type="entry name" value="CHLOROPLAST PROCESSING PEPTIDASE"/>
    <property type="match status" value="1"/>
</dbReference>
<keyword evidence="7" id="KW-1133">Transmembrane helix</keyword>
<dbReference type="Pfam" id="PF10502">
    <property type="entry name" value="Peptidase_S26"/>
    <property type="match status" value="1"/>
</dbReference>
<feature type="compositionally biased region" description="Low complexity" evidence="9">
    <location>
        <begin position="11"/>
        <end position="29"/>
    </location>
</feature>
<dbReference type="Gene3D" id="2.10.109.10">
    <property type="entry name" value="Umud Fragment, subunit A"/>
    <property type="match status" value="1"/>
</dbReference>
<accession>A0ABT3X198</accession>
<keyword evidence="12" id="KW-1185">Reference proteome</keyword>
<comment type="subcellular location">
    <subcellularLocation>
        <location evidence="2">Cell membrane</location>
        <topology evidence="2">Single-pass type II membrane protein</topology>
    </subcellularLocation>
    <subcellularLocation>
        <location evidence="8">Membrane</location>
        <topology evidence="8">Single-pass type II membrane protein</topology>
    </subcellularLocation>
</comment>
<dbReference type="PROSITE" id="PS00501">
    <property type="entry name" value="SPASE_I_1"/>
    <property type="match status" value="1"/>
</dbReference>
<evidence type="ECO:0000256" key="2">
    <source>
        <dbReference type="ARBA" id="ARBA00004401"/>
    </source>
</evidence>
<dbReference type="Proteomes" id="UP001208017">
    <property type="component" value="Unassembled WGS sequence"/>
</dbReference>
<keyword evidence="5 7" id="KW-0645">Protease</keyword>
<dbReference type="RefSeq" id="WP_267149719.1">
    <property type="nucleotide sequence ID" value="NZ_JAPMLT010000001.1"/>
</dbReference>
<feature type="domain" description="Peptidase S26" evidence="10">
    <location>
        <begin position="48"/>
        <end position="203"/>
    </location>
</feature>
<feature type="region of interest" description="Disordered" evidence="9">
    <location>
        <begin position="1"/>
        <end position="38"/>
    </location>
</feature>
<name>A0ABT3X198_9BACL</name>
<comment type="caution">
    <text evidence="11">The sequence shown here is derived from an EMBL/GenBank/DDBJ whole genome shotgun (WGS) entry which is preliminary data.</text>
</comment>
<gene>
    <name evidence="11" type="primary">lepB</name>
    <name evidence="11" type="ORF">OS242_00650</name>
</gene>
<dbReference type="PRINTS" id="PR00727">
    <property type="entry name" value="LEADERPTASE"/>
</dbReference>
<evidence type="ECO:0000259" key="10">
    <source>
        <dbReference type="Pfam" id="PF10502"/>
    </source>
</evidence>
<evidence type="ECO:0000256" key="5">
    <source>
        <dbReference type="ARBA" id="ARBA00022670"/>
    </source>
</evidence>
<dbReference type="PROSITE" id="PS00761">
    <property type="entry name" value="SPASE_I_3"/>
    <property type="match status" value="1"/>
</dbReference>
<evidence type="ECO:0000256" key="3">
    <source>
        <dbReference type="ARBA" id="ARBA00009370"/>
    </source>
</evidence>
<keyword evidence="7" id="KW-0812">Transmembrane</keyword>
<dbReference type="EMBL" id="JAPMLT010000001">
    <property type="protein sequence ID" value="MCX7568474.1"/>
    <property type="molecule type" value="Genomic_DNA"/>
</dbReference>
<evidence type="ECO:0000256" key="7">
    <source>
        <dbReference type="RuleBase" id="RU003993"/>
    </source>
</evidence>
<feature type="transmembrane region" description="Helical" evidence="7">
    <location>
        <begin position="54"/>
        <end position="74"/>
    </location>
</feature>
<reference evidence="11 12" key="1">
    <citation type="submission" date="2022-11" db="EMBL/GenBank/DDBJ databases">
        <title>Study of microbial diversity in lake waters.</title>
        <authorList>
            <person name="Zhang J."/>
        </authorList>
    </citation>
    <scope>NUCLEOTIDE SEQUENCE [LARGE SCALE GENOMIC DNA]</scope>
    <source>
        <strain evidence="11 12">DT12</strain>
    </source>
</reference>
<dbReference type="InterPro" id="IPR019756">
    <property type="entry name" value="Pept_S26A_signal_pept_1_Ser-AS"/>
</dbReference>
<dbReference type="SUPFAM" id="SSF51306">
    <property type="entry name" value="LexA/Signal peptidase"/>
    <property type="match status" value="1"/>
</dbReference>
<dbReference type="InterPro" id="IPR019758">
    <property type="entry name" value="Pept_S26A_signal_pept_1_CS"/>
</dbReference>
<evidence type="ECO:0000256" key="4">
    <source>
        <dbReference type="ARBA" id="ARBA00013208"/>
    </source>
</evidence>
<dbReference type="InterPro" id="IPR019757">
    <property type="entry name" value="Pept_S26A_signal_pept_1_Lys-AS"/>
</dbReference>